<sequence>MLDALCHQVRYKTAYNAQFKVFEPIEYHYDVCEAILLWERGQLPKAVTCPVPKKLGINHINHHFKSEFLDKRTLFQKANSHSKIVKFAPLQKDQSNVCSTSGVKAYDLRKSDIVHSSNKVQEKFFRFGSKYPLSKEMRKSTRWQPPKIHQAHTGPAEEFDSPVMPRVTPTVHTQKSSEPMASHDALAAPPQAPIIAAAASKEIHASNTSEMPPDPNIHLSESNIAPVSSDESLS</sequence>
<reference evidence="2 3" key="1">
    <citation type="journal article" date="2022" name="Nat. Plants">
        <title>Genomes of leafy and leafless Platanthera orchids illuminate the evolution of mycoheterotrophy.</title>
        <authorList>
            <person name="Li M.H."/>
            <person name="Liu K.W."/>
            <person name="Li Z."/>
            <person name="Lu H.C."/>
            <person name="Ye Q.L."/>
            <person name="Zhang D."/>
            <person name="Wang J.Y."/>
            <person name="Li Y.F."/>
            <person name="Zhong Z.M."/>
            <person name="Liu X."/>
            <person name="Yu X."/>
            <person name="Liu D.K."/>
            <person name="Tu X.D."/>
            <person name="Liu B."/>
            <person name="Hao Y."/>
            <person name="Liao X.Y."/>
            <person name="Jiang Y.T."/>
            <person name="Sun W.H."/>
            <person name="Chen J."/>
            <person name="Chen Y.Q."/>
            <person name="Ai Y."/>
            <person name="Zhai J.W."/>
            <person name="Wu S.S."/>
            <person name="Zhou Z."/>
            <person name="Hsiao Y.Y."/>
            <person name="Wu W.L."/>
            <person name="Chen Y.Y."/>
            <person name="Lin Y.F."/>
            <person name="Hsu J.L."/>
            <person name="Li C.Y."/>
            <person name="Wang Z.W."/>
            <person name="Zhao X."/>
            <person name="Zhong W.Y."/>
            <person name="Ma X.K."/>
            <person name="Ma L."/>
            <person name="Huang J."/>
            <person name="Chen G.Z."/>
            <person name="Huang M.Z."/>
            <person name="Huang L."/>
            <person name="Peng D.H."/>
            <person name="Luo Y.B."/>
            <person name="Zou S.Q."/>
            <person name="Chen S.P."/>
            <person name="Lan S."/>
            <person name="Tsai W.C."/>
            <person name="Van de Peer Y."/>
            <person name="Liu Z.J."/>
        </authorList>
    </citation>
    <scope>NUCLEOTIDE SEQUENCE [LARGE SCALE GENOMIC DNA]</scope>
    <source>
        <strain evidence="2">Lor288</strain>
    </source>
</reference>
<name>A0ABR2LK64_9ASPA</name>
<accession>A0ABR2LK64</accession>
<dbReference type="EMBL" id="JBBWWR010000018">
    <property type="protein sequence ID" value="KAK8943510.1"/>
    <property type="molecule type" value="Genomic_DNA"/>
</dbReference>
<feature type="compositionally biased region" description="Polar residues" evidence="1">
    <location>
        <begin position="170"/>
        <end position="179"/>
    </location>
</feature>
<feature type="compositionally biased region" description="Polar residues" evidence="1">
    <location>
        <begin position="219"/>
        <end position="234"/>
    </location>
</feature>
<feature type="region of interest" description="Disordered" evidence="1">
    <location>
        <begin position="136"/>
        <end position="234"/>
    </location>
</feature>
<feature type="compositionally biased region" description="Low complexity" evidence="1">
    <location>
        <begin position="185"/>
        <end position="199"/>
    </location>
</feature>
<keyword evidence="3" id="KW-1185">Reference proteome</keyword>
<evidence type="ECO:0000256" key="1">
    <source>
        <dbReference type="SAM" id="MobiDB-lite"/>
    </source>
</evidence>
<protein>
    <submittedName>
        <fullName evidence="2">Uncharacterized protein</fullName>
    </submittedName>
</protein>
<dbReference type="Proteomes" id="UP001412067">
    <property type="component" value="Unassembled WGS sequence"/>
</dbReference>
<evidence type="ECO:0000313" key="2">
    <source>
        <dbReference type="EMBL" id="KAK8943510.1"/>
    </source>
</evidence>
<proteinExistence type="predicted"/>
<evidence type="ECO:0000313" key="3">
    <source>
        <dbReference type="Proteomes" id="UP001412067"/>
    </source>
</evidence>
<organism evidence="2 3">
    <name type="scientific">Platanthera guangdongensis</name>
    <dbReference type="NCBI Taxonomy" id="2320717"/>
    <lineage>
        <taxon>Eukaryota</taxon>
        <taxon>Viridiplantae</taxon>
        <taxon>Streptophyta</taxon>
        <taxon>Embryophyta</taxon>
        <taxon>Tracheophyta</taxon>
        <taxon>Spermatophyta</taxon>
        <taxon>Magnoliopsida</taxon>
        <taxon>Liliopsida</taxon>
        <taxon>Asparagales</taxon>
        <taxon>Orchidaceae</taxon>
        <taxon>Orchidoideae</taxon>
        <taxon>Orchideae</taxon>
        <taxon>Orchidinae</taxon>
        <taxon>Platanthera</taxon>
    </lineage>
</organism>
<gene>
    <name evidence="2" type="ORF">KSP40_PGU001256</name>
</gene>
<comment type="caution">
    <text evidence="2">The sequence shown here is derived from an EMBL/GenBank/DDBJ whole genome shotgun (WGS) entry which is preliminary data.</text>
</comment>